<dbReference type="RefSeq" id="WP_219871785.1">
    <property type="nucleotide sequence ID" value="NZ_JAHZIJ010000003.1"/>
</dbReference>
<sequence length="192" mass="21234">MNQLSKGMYYYEYTPGAGYVLTSGKVDDWLTSTEKSQIDWSTILPQQPKKQNILKKFVNIINEISGYNVIKTVTDPNSSSTEIFLAGFSLLPFQDDPKGSKSKSKSGVVKNVLKESEKVGDNTIKSTLEDGTLVIFKNVHSHPIGPEYPQSVLHYGIQLFTPSGGGRYIQVKNGNFHVTVDSNGKVIDIITK</sequence>
<organism evidence="1 2">
    <name type="scientific">Paenibacillus oenotherae</name>
    <dbReference type="NCBI Taxonomy" id="1435645"/>
    <lineage>
        <taxon>Bacteria</taxon>
        <taxon>Bacillati</taxon>
        <taxon>Bacillota</taxon>
        <taxon>Bacilli</taxon>
        <taxon>Bacillales</taxon>
        <taxon>Paenibacillaceae</taxon>
        <taxon>Paenibacillus</taxon>
    </lineage>
</organism>
<name>A0ABS7D3Q4_9BACL</name>
<protein>
    <submittedName>
        <fullName evidence="1">Uncharacterized protein</fullName>
    </submittedName>
</protein>
<comment type="caution">
    <text evidence="1">The sequence shown here is derived from an EMBL/GenBank/DDBJ whole genome shotgun (WGS) entry which is preliminary data.</text>
</comment>
<evidence type="ECO:0000313" key="1">
    <source>
        <dbReference type="EMBL" id="MBW7474557.1"/>
    </source>
</evidence>
<dbReference type="EMBL" id="JAHZIJ010000003">
    <property type="protein sequence ID" value="MBW7474557.1"/>
    <property type="molecule type" value="Genomic_DNA"/>
</dbReference>
<reference evidence="1 2" key="1">
    <citation type="submission" date="2021-07" db="EMBL/GenBank/DDBJ databases">
        <title>Paenibacillus radiodurans sp. nov., isolated from the southeastern edge of Tengger Desert.</title>
        <authorList>
            <person name="Zhang G."/>
        </authorList>
    </citation>
    <scope>NUCLEOTIDE SEQUENCE [LARGE SCALE GENOMIC DNA]</scope>
    <source>
        <strain evidence="1 2">DT7-4</strain>
    </source>
</reference>
<evidence type="ECO:0000313" key="2">
    <source>
        <dbReference type="Proteomes" id="UP000812277"/>
    </source>
</evidence>
<gene>
    <name evidence="1" type="ORF">K0T92_07350</name>
</gene>
<keyword evidence="2" id="KW-1185">Reference proteome</keyword>
<dbReference type="Proteomes" id="UP000812277">
    <property type="component" value="Unassembled WGS sequence"/>
</dbReference>
<accession>A0ABS7D3Q4</accession>
<proteinExistence type="predicted"/>